<dbReference type="GO" id="GO:0033214">
    <property type="term" value="P:siderophore-iron import into cell"/>
    <property type="evidence" value="ECO:0007669"/>
    <property type="project" value="TreeGrafter"/>
</dbReference>
<evidence type="ECO:0000256" key="7">
    <source>
        <dbReference type="ARBA" id="ARBA00023136"/>
    </source>
</evidence>
<dbReference type="Proteomes" id="UP000030848">
    <property type="component" value="Unassembled WGS sequence"/>
</dbReference>
<dbReference type="GO" id="GO:0005886">
    <property type="term" value="C:plasma membrane"/>
    <property type="evidence" value="ECO:0007669"/>
    <property type="project" value="UniProtKB-SubCell"/>
</dbReference>
<keyword evidence="4" id="KW-1003">Cell membrane</keyword>
<keyword evidence="6 9" id="KW-1133">Transmembrane helix</keyword>
<dbReference type="Gene3D" id="1.10.3470.10">
    <property type="entry name" value="ABC transporter involved in vitamin B12 uptake, BtuC"/>
    <property type="match status" value="1"/>
</dbReference>
<feature type="transmembrane region" description="Helical" evidence="9">
    <location>
        <begin position="114"/>
        <end position="134"/>
    </location>
</feature>
<dbReference type="FunFam" id="1.10.3470.10:FF:000001">
    <property type="entry name" value="Vitamin B12 ABC transporter permease BtuC"/>
    <property type="match status" value="1"/>
</dbReference>
<dbReference type="PANTHER" id="PTHR30472">
    <property type="entry name" value="FERRIC ENTEROBACTIN TRANSPORT SYSTEM PERMEASE PROTEIN"/>
    <property type="match status" value="1"/>
</dbReference>
<dbReference type="CDD" id="cd06550">
    <property type="entry name" value="TM_ABC_iron-siderophores_like"/>
    <property type="match status" value="1"/>
</dbReference>
<name>A0A837D2W8_9PSEU</name>
<reference evidence="10 11" key="1">
    <citation type="submission" date="2014-10" db="EMBL/GenBank/DDBJ databases">
        <title>Genome sequence of Micropolyspora internatus JCM3315.</title>
        <authorList>
            <person name="Shin S.-K."/>
            <person name="Yi H."/>
        </authorList>
    </citation>
    <scope>NUCLEOTIDE SEQUENCE [LARGE SCALE GENOMIC DNA]</scope>
    <source>
        <strain evidence="10 11">JCM 3315</strain>
    </source>
</reference>
<feature type="transmembrane region" description="Helical" evidence="9">
    <location>
        <begin position="211"/>
        <end position="230"/>
    </location>
</feature>
<feature type="transmembrane region" description="Helical" evidence="9">
    <location>
        <begin position="166"/>
        <end position="191"/>
    </location>
</feature>
<evidence type="ECO:0000256" key="1">
    <source>
        <dbReference type="ARBA" id="ARBA00004651"/>
    </source>
</evidence>
<feature type="compositionally biased region" description="Low complexity" evidence="8">
    <location>
        <begin position="7"/>
        <end position="17"/>
    </location>
</feature>
<dbReference type="InterPro" id="IPR000522">
    <property type="entry name" value="ABC_transptr_permease_BtuC"/>
</dbReference>
<evidence type="ECO:0000256" key="6">
    <source>
        <dbReference type="ARBA" id="ARBA00022989"/>
    </source>
</evidence>
<protein>
    <submittedName>
        <fullName evidence="10">Putative ABC transporter permease protein</fullName>
    </submittedName>
</protein>
<keyword evidence="7 9" id="KW-0472">Membrane</keyword>
<dbReference type="EMBL" id="JRZE01000010">
    <property type="protein sequence ID" value="KHF42070.1"/>
    <property type="molecule type" value="Genomic_DNA"/>
</dbReference>
<dbReference type="PANTHER" id="PTHR30472:SF25">
    <property type="entry name" value="ABC TRANSPORTER PERMEASE PROTEIN MJ0876-RELATED"/>
    <property type="match status" value="1"/>
</dbReference>
<evidence type="ECO:0000256" key="3">
    <source>
        <dbReference type="ARBA" id="ARBA00022448"/>
    </source>
</evidence>
<evidence type="ECO:0000256" key="9">
    <source>
        <dbReference type="SAM" id="Phobius"/>
    </source>
</evidence>
<comment type="similarity">
    <text evidence="2">Belongs to the binding-protein-dependent transport system permease family. FecCD subfamily.</text>
</comment>
<keyword evidence="5 9" id="KW-0812">Transmembrane</keyword>
<dbReference type="AlphaFoldDB" id="A0A837D2W8"/>
<evidence type="ECO:0000256" key="5">
    <source>
        <dbReference type="ARBA" id="ARBA00022692"/>
    </source>
</evidence>
<dbReference type="RefSeq" id="WP_082002448.1">
    <property type="nucleotide sequence ID" value="NZ_FOWS01000010.1"/>
</dbReference>
<dbReference type="InterPro" id="IPR037294">
    <property type="entry name" value="ABC_BtuC-like"/>
</dbReference>
<dbReference type="Pfam" id="PF01032">
    <property type="entry name" value="FecCD"/>
    <property type="match status" value="1"/>
</dbReference>
<evidence type="ECO:0000256" key="8">
    <source>
        <dbReference type="SAM" id="MobiDB-lite"/>
    </source>
</evidence>
<keyword evidence="3" id="KW-0813">Transport</keyword>
<evidence type="ECO:0000313" key="10">
    <source>
        <dbReference type="EMBL" id="KHF42070.1"/>
    </source>
</evidence>
<feature type="transmembrane region" description="Helical" evidence="9">
    <location>
        <begin position="258"/>
        <end position="285"/>
    </location>
</feature>
<feature type="transmembrane region" description="Helical" evidence="9">
    <location>
        <begin position="326"/>
        <end position="347"/>
    </location>
</feature>
<evidence type="ECO:0000256" key="2">
    <source>
        <dbReference type="ARBA" id="ARBA00007935"/>
    </source>
</evidence>
<accession>A0A837D2W8</accession>
<comment type="subcellular location">
    <subcellularLocation>
        <location evidence="1">Cell membrane</location>
        <topology evidence="1">Multi-pass membrane protein</topology>
    </subcellularLocation>
</comment>
<feature type="transmembrane region" description="Helical" evidence="9">
    <location>
        <begin position="81"/>
        <end position="102"/>
    </location>
</feature>
<organism evidence="10 11">
    <name type="scientific">Saccharomonospora viridis</name>
    <dbReference type="NCBI Taxonomy" id="1852"/>
    <lineage>
        <taxon>Bacteria</taxon>
        <taxon>Bacillati</taxon>
        <taxon>Actinomycetota</taxon>
        <taxon>Actinomycetes</taxon>
        <taxon>Pseudonocardiales</taxon>
        <taxon>Pseudonocardiaceae</taxon>
        <taxon>Saccharomonospora</taxon>
    </lineage>
</organism>
<feature type="transmembrane region" description="Helical" evidence="9">
    <location>
        <begin position="140"/>
        <end position="159"/>
    </location>
</feature>
<proteinExistence type="inferred from homology"/>
<feature type="region of interest" description="Disordered" evidence="8">
    <location>
        <begin position="1"/>
        <end position="24"/>
    </location>
</feature>
<gene>
    <name evidence="10" type="ORF">MINT15_41100</name>
</gene>
<comment type="caution">
    <text evidence="10">The sequence shown here is derived from an EMBL/GenBank/DDBJ whole genome shotgun (WGS) entry which is preliminary data.</text>
</comment>
<evidence type="ECO:0000313" key="11">
    <source>
        <dbReference type="Proteomes" id="UP000030848"/>
    </source>
</evidence>
<dbReference type="GO" id="GO:0022857">
    <property type="term" value="F:transmembrane transporter activity"/>
    <property type="evidence" value="ECO:0007669"/>
    <property type="project" value="InterPro"/>
</dbReference>
<evidence type="ECO:0000256" key="4">
    <source>
        <dbReference type="ARBA" id="ARBA00022475"/>
    </source>
</evidence>
<dbReference type="OrthoDB" id="9782305at2"/>
<dbReference type="SUPFAM" id="SSF81345">
    <property type="entry name" value="ABC transporter involved in vitamin B12 uptake, BtuC"/>
    <property type="match status" value="1"/>
</dbReference>
<sequence length="357" mass="36064">MSPTTVTADPPRTTPTETPAPPRRLTPALALGAPALILLVVAIAAISLGPVTVPWGQVLQAFTDSDAPYAALVRDVRTPRVLVAALVGAALAVTGAVLQAVFRNPLADPGITGVASGAAVGAVTVLVTGVSILGAATLPVGAFAGAAVTTLVLLAVARLRQDTSPVTFVLVGITLGSFCSALTAALTANAPEDSVVRSVMFWINGDLTARTWSDVALCTAPILLGVAVLLSRHHVLDVLLLGEQTATSMGVDVRRQQLVLLLTCALVTGAAVAVSGVIAFVGLVVPHAVRLLIGPRHVLLLPASVCTGAAFLILADLGARLLFDPVVLQTGTVAALVGSPLFGYLVLRRSGAQGGLA</sequence>
<feature type="transmembrane region" description="Helical" evidence="9">
    <location>
        <begin position="28"/>
        <end position="49"/>
    </location>
</feature>